<reference evidence="2 3" key="1">
    <citation type="journal article" date="2015" name="PLoS Pathog.">
        <title>Leptomonas seymouri: Adaptations to the Dixenous Life Cycle Analyzed by Genome Sequencing, Transcriptome Profiling and Co-infection with Leishmania donovani.</title>
        <authorList>
            <person name="Kraeva N."/>
            <person name="Butenko A."/>
            <person name="Hlavacova J."/>
            <person name="Kostygov A."/>
            <person name="Myskova J."/>
            <person name="Grybchuk D."/>
            <person name="Lestinova T."/>
            <person name="Votypka J."/>
            <person name="Volf P."/>
            <person name="Opperdoes F."/>
            <person name="Flegontov P."/>
            <person name="Lukes J."/>
            <person name="Yurchenko V."/>
        </authorList>
    </citation>
    <scope>NUCLEOTIDE SEQUENCE [LARGE SCALE GENOMIC DNA]</scope>
    <source>
        <strain evidence="2 3">ATCC 30220</strain>
    </source>
</reference>
<name>A0A0N0P669_LEPSE</name>
<evidence type="ECO:0000256" key="1">
    <source>
        <dbReference type="SAM" id="MobiDB-lite"/>
    </source>
</evidence>
<evidence type="ECO:0000313" key="3">
    <source>
        <dbReference type="Proteomes" id="UP000038009"/>
    </source>
</evidence>
<comment type="caution">
    <text evidence="2">The sequence shown here is derived from an EMBL/GenBank/DDBJ whole genome shotgun (WGS) entry which is preliminary data.</text>
</comment>
<protein>
    <submittedName>
        <fullName evidence="2">Uncharacterized protein</fullName>
    </submittedName>
</protein>
<dbReference type="Proteomes" id="UP000038009">
    <property type="component" value="Unassembled WGS sequence"/>
</dbReference>
<dbReference type="EMBL" id="LJSK01000114">
    <property type="protein sequence ID" value="KPI86817.1"/>
    <property type="molecule type" value="Genomic_DNA"/>
</dbReference>
<proteinExistence type="predicted"/>
<feature type="region of interest" description="Disordered" evidence="1">
    <location>
        <begin position="30"/>
        <end position="82"/>
    </location>
</feature>
<organism evidence="2 3">
    <name type="scientific">Leptomonas seymouri</name>
    <dbReference type="NCBI Taxonomy" id="5684"/>
    <lineage>
        <taxon>Eukaryota</taxon>
        <taxon>Discoba</taxon>
        <taxon>Euglenozoa</taxon>
        <taxon>Kinetoplastea</taxon>
        <taxon>Metakinetoplastina</taxon>
        <taxon>Trypanosomatida</taxon>
        <taxon>Trypanosomatidae</taxon>
        <taxon>Leishmaniinae</taxon>
        <taxon>Leptomonas</taxon>
    </lineage>
</organism>
<dbReference type="VEuPathDB" id="TriTrypDB:Lsey_0114_0020"/>
<sequence length="82" mass="9022">MAAHRASMRASNTRSGITSSLVRALCWRASSKSRSGPSLVKSDRKKEWRSTAGVQADMDCRQSHCSSSHASTRSLSRSIVRR</sequence>
<keyword evidence="3" id="KW-1185">Reference proteome</keyword>
<accession>A0A0N0P669</accession>
<evidence type="ECO:0000313" key="2">
    <source>
        <dbReference type="EMBL" id="KPI86817.1"/>
    </source>
</evidence>
<gene>
    <name evidence="2" type="ORF">ABL78_4094</name>
</gene>
<dbReference type="AlphaFoldDB" id="A0A0N0P669"/>
<feature type="compositionally biased region" description="Low complexity" evidence="1">
    <location>
        <begin position="63"/>
        <end position="82"/>
    </location>
</feature>